<dbReference type="GeneID" id="120439919"/>
<dbReference type="InterPro" id="IPR016187">
    <property type="entry name" value="CTDL_fold"/>
</dbReference>
<dbReference type="PROSITE" id="PS00615">
    <property type="entry name" value="C_TYPE_LECTIN_1"/>
    <property type="match status" value="1"/>
</dbReference>
<evidence type="ECO:0000256" key="1">
    <source>
        <dbReference type="ARBA" id="ARBA00023157"/>
    </source>
</evidence>
<dbReference type="InterPro" id="IPR018378">
    <property type="entry name" value="C-type_lectin_CS"/>
</dbReference>
<feature type="domain" description="C-type lectin" evidence="2">
    <location>
        <begin position="20"/>
        <end position="138"/>
    </location>
</feature>
<dbReference type="RefSeq" id="XP_039467178.1">
    <property type="nucleotide sequence ID" value="XM_039611244.1"/>
</dbReference>
<dbReference type="Proteomes" id="UP000472276">
    <property type="component" value="Unassembled WGS sequence"/>
</dbReference>
<feature type="domain" description="C-type lectin" evidence="2">
    <location>
        <begin position="133"/>
        <end position="246"/>
    </location>
</feature>
<sequence>MKETTVMMMILSGLFYLPGYFPHLYHLVEYGKSWAGAQEYCRNMYTDLATAHKEQDLAKLRKLTEGLQNVWIGLIPDTEAWRWSLENQHYYGEGEAEFRMWDDGEPNGSGHHKVCAAMLENGKWADVECNSQLPFFCYNKNTSRFIFVNMSKAWEDAQSYCRKNYTDLVSVRNQSEIEELKKITVSSYTWIGLYRNSWKWSDGTAQSLNNWAPDKPSKIPTDACGAIFEGKWVNDGCGVHWYFVCYTALRERKVLKIKLKKTDPSVDMEDLKEKILEKFSQRLTEHGLSGDFKLRWVRQPDGKKHIEEEEEVKEKEILFVQPASSPSPPQTPQTELC</sequence>
<dbReference type="PROSITE" id="PS50041">
    <property type="entry name" value="C_TYPE_LECTIN_2"/>
    <property type="match status" value="2"/>
</dbReference>
<keyword evidence="1" id="KW-1015">Disulfide bond</keyword>
<dbReference type="AlphaFoldDB" id="A0AAZ1XM15"/>
<dbReference type="Gene3D" id="3.10.100.10">
    <property type="entry name" value="Mannose-Binding Protein A, subunit A"/>
    <property type="match status" value="2"/>
</dbReference>
<dbReference type="InterPro" id="IPR001304">
    <property type="entry name" value="C-type_lectin-like"/>
</dbReference>
<dbReference type="SUPFAM" id="SSF56436">
    <property type="entry name" value="C-type lectin-like"/>
    <property type="match status" value="2"/>
</dbReference>
<proteinExistence type="predicted"/>
<keyword evidence="4" id="KW-1185">Reference proteome</keyword>
<organism evidence="3 4">
    <name type="scientific">Oreochromis aureus</name>
    <name type="common">Israeli tilapia</name>
    <name type="synonym">Chromis aureus</name>
    <dbReference type="NCBI Taxonomy" id="47969"/>
    <lineage>
        <taxon>Eukaryota</taxon>
        <taxon>Metazoa</taxon>
        <taxon>Chordata</taxon>
        <taxon>Craniata</taxon>
        <taxon>Vertebrata</taxon>
        <taxon>Euteleostomi</taxon>
        <taxon>Actinopterygii</taxon>
        <taxon>Neopterygii</taxon>
        <taxon>Teleostei</taxon>
        <taxon>Neoteleostei</taxon>
        <taxon>Acanthomorphata</taxon>
        <taxon>Ovalentaria</taxon>
        <taxon>Cichlomorphae</taxon>
        <taxon>Cichliformes</taxon>
        <taxon>Cichlidae</taxon>
        <taxon>African cichlids</taxon>
        <taxon>Pseudocrenilabrinae</taxon>
        <taxon>Oreochromini</taxon>
        <taxon>Oreochromis</taxon>
    </lineage>
</organism>
<gene>
    <name evidence="3" type="primary">LOC120439919</name>
</gene>
<name>A0AAZ1XM15_OREAU</name>
<accession>A0AAZ1XM15</accession>
<reference evidence="4" key="1">
    <citation type="submission" date="2020-03" db="EMBL/GenBank/DDBJ databases">
        <title>Evolution of repeat sequences and sex chromosomes of tilapia species revealed by chromosome-level genomes.</title>
        <authorList>
            <person name="Xu L."/>
            <person name="Tao W."/>
            <person name="Wang D."/>
            <person name="Zhou Q."/>
        </authorList>
    </citation>
    <scope>NUCLEOTIDE SEQUENCE [LARGE SCALE GENOMIC DNA]</scope>
    <source>
        <strain evidence="4">Israel</strain>
    </source>
</reference>
<reference evidence="3" key="2">
    <citation type="submission" date="2025-08" db="UniProtKB">
        <authorList>
            <consortium name="Ensembl"/>
        </authorList>
    </citation>
    <scope>IDENTIFICATION</scope>
</reference>
<dbReference type="InterPro" id="IPR016186">
    <property type="entry name" value="C-type_lectin-like/link_sf"/>
</dbReference>
<protein>
    <recommendedName>
        <fullName evidence="2">C-type lectin domain-containing protein</fullName>
    </recommendedName>
</protein>
<evidence type="ECO:0000313" key="4">
    <source>
        <dbReference type="Proteomes" id="UP000472276"/>
    </source>
</evidence>
<evidence type="ECO:0000313" key="3">
    <source>
        <dbReference type="Ensembl" id="ENSOABP00000068679.1"/>
    </source>
</evidence>
<dbReference type="SMART" id="SM00034">
    <property type="entry name" value="CLECT"/>
    <property type="match status" value="2"/>
</dbReference>
<dbReference type="Ensembl" id="ENSOABT00000075603.1">
    <property type="protein sequence ID" value="ENSOABP00000068679.1"/>
    <property type="gene ID" value="ENSOABG00000032463.1"/>
</dbReference>
<dbReference type="Pfam" id="PF00059">
    <property type="entry name" value="Lectin_C"/>
    <property type="match status" value="2"/>
</dbReference>
<evidence type="ECO:0000259" key="2">
    <source>
        <dbReference type="PROSITE" id="PS50041"/>
    </source>
</evidence>
<dbReference type="KEGG" id="oau:120439919"/>
<dbReference type="PANTHER" id="PTHR45784">
    <property type="entry name" value="C-TYPE LECTIN DOMAIN FAMILY 20 MEMBER A-RELATED"/>
    <property type="match status" value="1"/>
</dbReference>
<dbReference type="PANTHER" id="PTHR45784:SF3">
    <property type="entry name" value="C-TYPE LECTIN DOMAIN FAMILY 4 MEMBER K-LIKE-RELATED"/>
    <property type="match status" value="1"/>
</dbReference>
<reference evidence="3" key="3">
    <citation type="submission" date="2025-09" db="UniProtKB">
        <authorList>
            <consortium name="Ensembl"/>
        </authorList>
    </citation>
    <scope>IDENTIFICATION</scope>
</reference>